<dbReference type="Proteomes" id="UP000198854">
    <property type="component" value="Unassembled WGS sequence"/>
</dbReference>
<dbReference type="GO" id="GO:0003677">
    <property type="term" value="F:DNA binding"/>
    <property type="evidence" value="ECO:0007669"/>
    <property type="project" value="UniProtKB-KW"/>
</dbReference>
<evidence type="ECO:0000313" key="8">
    <source>
        <dbReference type="Proteomes" id="UP000198854"/>
    </source>
</evidence>
<dbReference type="InterPro" id="IPR051446">
    <property type="entry name" value="HTH_trans_reg/aminotransferase"/>
</dbReference>
<dbReference type="InterPro" id="IPR036388">
    <property type="entry name" value="WH-like_DNA-bd_sf"/>
</dbReference>
<dbReference type="PANTHER" id="PTHR46577:SF1">
    <property type="entry name" value="HTH-TYPE TRANSCRIPTIONAL REGULATORY PROTEIN GABR"/>
    <property type="match status" value="1"/>
</dbReference>
<evidence type="ECO:0000256" key="1">
    <source>
        <dbReference type="ARBA" id="ARBA00005384"/>
    </source>
</evidence>
<name>A0A1G8A2H0_9VIBR</name>
<feature type="domain" description="HTH gntR-type" evidence="6">
    <location>
        <begin position="15"/>
        <end position="82"/>
    </location>
</feature>
<dbReference type="PANTHER" id="PTHR46577">
    <property type="entry name" value="HTH-TYPE TRANSCRIPTIONAL REGULATORY PROTEIN GABR"/>
    <property type="match status" value="1"/>
</dbReference>
<dbReference type="AlphaFoldDB" id="A0A1G8A2H0"/>
<dbReference type="OrthoDB" id="9808770at2"/>
<dbReference type="InterPro" id="IPR015424">
    <property type="entry name" value="PyrdxlP-dep_Trfase"/>
</dbReference>
<dbReference type="CDD" id="cd07377">
    <property type="entry name" value="WHTH_GntR"/>
    <property type="match status" value="1"/>
</dbReference>
<dbReference type="InterPro" id="IPR036390">
    <property type="entry name" value="WH_DNA-bd_sf"/>
</dbReference>
<keyword evidence="5" id="KW-0804">Transcription</keyword>
<dbReference type="EMBL" id="FNDD01000009">
    <property type="protein sequence ID" value="SDH15063.1"/>
    <property type="molecule type" value="Genomic_DNA"/>
</dbReference>
<dbReference type="STRING" id="861298.SAMN04488136_109103"/>
<evidence type="ECO:0000256" key="3">
    <source>
        <dbReference type="ARBA" id="ARBA00023015"/>
    </source>
</evidence>
<keyword evidence="7" id="KW-0808">Transferase</keyword>
<dbReference type="SMART" id="SM00345">
    <property type="entry name" value="HTH_GNTR"/>
    <property type="match status" value="1"/>
</dbReference>
<reference evidence="7 8" key="1">
    <citation type="submission" date="2016-10" db="EMBL/GenBank/DDBJ databases">
        <authorList>
            <person name="de Groot N.N."/>
        </authorList>
    </citation>
    <scope>NUCLEOTIDE SEQUENCE [LARGE SCALE GENOMIC DNA]</scope>
    <source>
        <strain evidence="7 8">CGMCC 1.10228</strain>
    </source>
</reference>
<dbReference type="Gene3D" id="3.40.640.10">
    <property type="entry name" value="Type I PLP-dependent aspartate aminotransferase-like (Major domain)"/>
    <property type="match status" value="1"/>
</dbReference>
<dbReference type="Pfam" id="PF00155">
    <property type="entry name" value="Aminotran_1_2"/>
    <property type="match status" value="1"/>
</dbReference>
<dbReference type="GO" id="GO:0003700">
    <property type="term" value="F:DNA-binding transcription factor activity"/>
    <property type="evidence" value="ECO:0007669"/>
    <property type="project" value="InterPro"/>
</dbReference>
<dbReference type="Pfam" id="PF00392">
    <property type="entry name" value="GntR"/>
    <property type="match status" value="1"/>
</dbReference>
<dbReference type="SUPFAM" id="SSF46785">
    <property type="entry name" value="Winged helix' DNA-binding domain"/>
    <property type="match status" value="1"/>
</dbReference>
<evidence type="ECO:0000256" key="4">
    <source>
        <dbReference type="ARBA" id="ARBA00023125"/>
    </source>
</evidence>
<dbReference type="InterPro" id="IPR015421">
    <property type="entry name" value="PyrdxlP-dep_Trfase_major"/>
</dbReference>
<dbReference type="GO" id="GO:0008483">
    <property type="term" value="F:transaminase activity"/>
    <property type="evidence" value="ECO:0007669"/>
    <property type="project" value="UniProtKB-KW"/>
</dbReference>
<dbReference type="CDD" id="cd00609">
    <property type="entry name" value="AAT_like"/>
    <property type="match status" value="1"/>
</dbReference>
<accession>A0A1G8A2H0</accession>
<keyword evidence="7" id="KW-0032">Aminotransferase</keyword>
<keyword evidence="3" id="KW-0805">Transcription regulation</keyword>
<evidence type="ECO:0000259" key="6">
    <source>
        <dbReference type="PROSITE" id="PS50949"/>
    </source>
</evidence>
<evidence type="ECO:0000256" key="5">
    <source>
        <dbReference type="ARBA" id="ARBA00023163"/>
    </source>
</evidence>
<dbReference type="GO" id="GO:0030170">
    <property type="term" value="F:pyridoxal phosphate binding"/>
    <property type="evidence" value="ECO:0007669"/>
    <property type="project" value="InterPro"/>
</dbReference>
<dbReference type="PROSITE" id="PS50949">
    <property type="entry name" value="HTH_GNTR"/>
    <property type="match status" value="1"/>
</dbReference>
<evidence type="ECO:0000256" key="2">
    <source>
        <dbReference type="ARBA" id="ARBA00022898"/>
    </source>
</evidence>
<keyword evidence="4" id="KW-0238">DNA-binding</keyword>
<keyword evidence="8" id="KW-1185">Reference proteome</keyword>
<organism evidence="7 8">
    <name type="scientific">Vibrio xiamenensis</name>
    <dbReference type="NCBI Taxonomy" id="861298"/>
    <lineage>
        <taxon>Bacteria</taxon>
        <taxon>Pseudomonadati</taxon>
        <taxon>Pseudomonadota</taxon>
        <taxon>Gammaproteobacteria</taxon>
        <taxon>Vibrionales</taxon>
        <taxon>Vibrionaceae</taxon>
        <taxon>Vibrio</taxon>
    </lineage>
</organism>
<comment type="similarity">
    <text evidence="1">In the C-terminal section; belongs to the class-I pyridoxal-phosphate-dependent aminotransferase family.</text>
</comment>
<evidence type="ECO:0000313" key="7">
    <source>
        <dbReference type="EMBL" id="SDH15063.1"/>
    </source>
</evidence>
<dbReference type="RefSeq" id="WP_093272756.1">
    <property type="nucleotide sequence ID" value="NZ_FNDD01000009.1"/>
</dbReference>
<dbReference type="InterPro" id="IPR004839">
    <property type="entry name" value="Aminotransferase_I/II_large"/>
</dbReference>
<protein>
    <submittedName>
        <fullName evidence="7">GntR family transcriptional regulator / MocR family aminotransferase</fullName>
    </submittedName>
</protein>
<dbReference type="SUPFAM" id="SSF53383">
    <property type="entry name" value="PLP-dependent transferases"/>
    <property type="match status" value="1"/>
</dbReference>
<keyword evidence="2" id="KW-0663">Pyridoxal phosphate</keyword>
<dbReference type="InterPro" id="IPR000524">
    <property type="entry name" value="Tscrpt_reg_HTH_GntR"/>
</dbReference>
<gene>
    <name evidence="7" type="ORF">SAMN04488136_109103</name>
</gene>
<sequence>MRNERLIHIQFSPERSLQEQIKEHVLENIKQGVYGDKALPSCRKMASMLRVSRNTVVLVYEKLVDEGFLYSHQRSGYFANHAEQSDDLLQSAKTSTLDPTNAAGAQAQFWAQRLDNQLNQHRNIQKPANWNHYPYPFIYGQPDHSLFPLTQWRECGRLAQRSTVIHDWISDSIDADDPQLIKQLQANVLPKRGISAQTDEILITIGTQNSLYLLANLLVSAETTIGIEEPGYPDVRNIFAHHQARISPLPLDVQGIALSKQLAQCDYVYTTPSHQVPTNITMSLPRREALLKAAEQHDFVIIEDDYESEVNVVSLPSPSLKSLDTQGRVIYVGSLSKSLSPGLRLGYMVADKHLIAAARKLRRLMYRHPPTNNQRTSALFISLGYYDSYLRKLRASYIEKWTEMRQAIDRFMPQTVTHQTVGGSSFWLKLPSSISAQTFAEEAEKIGVLVEPGDVHFYHQSPDSQHYVRLAYSAISREKIAPGIEKLAMLLNTLSA</sequence>
<dbReference type="Gene3D" id="1.10.10.10">
    <property type="entry name" value="Winged helix-like DNA-binding domain superfamily/Winged helix DNA-binding domain"/>
    <property type="match status" value="1"/>
</dbReference>
<proteinExistence type="inferred from homology"/>